<comment type="caution">
    <text evidence="2">The sequence shown here is derived from an EMBL/GenBank/DDBJ whole genome shotgun (WGS) entry which is preliminary data.</text>
</comment>
<name>A0A917KA62_9ACTN</name>
<gene>
    <name evidence="2" type="ORF">GCM10010121_016290</name>
</gene>
<feature type="region of interest" description="Disordered" evidence="1">
    <location>
        <begin position="117"/>
        <end position="143"/>
    </location>
</feature>
<protein>
    <submittedName>
        <fullName evidence="2">Uncharacterized protein</fullName>
    </submittedName>
</protein>
<keyword evidence="3" id="KW-1185">Reference proteome</keyword>
<feature type="region of interest" description="Disordered" evidence="1">
    <location>
        <begin position="18"/>
        <end position="52"/>
    </location>
</feature>
<proteinExistence type="predicted"/>
<dbReference type="AlphaFoldDB" id="A0A917KA62"/>
<accession>A0A917KA62</accession>
<feature type="compositionally biased region" description="Basic and acidic residues" evidence="1">
    <location>
        <begin position="131"/>
        <end position="143"/>
    </location>
</feature>
<evidence type="ECO:0000313" key="3">
    <source>
        <dbReference type="Proteomes" id="UP000657574"/>
    </source>
</evidence>
<evidence type="ECO:0000313" key="2">
    <source>
        <dbReference type="EMBL" id="GGJ06558.1"/>
    </source>
</evidence>
<organism evidence="2 3">
    <name type="scientific">Streptomyces brasiliensis</name>
    <dbReference type="NCBI Taxonomy" id="1954"/>
    <lineage>
        <taxon>Bacteria</taxon>
        <taxon>Bacillati</taxon>
        <taxon>Actinomycetota</taxon>
        <taxon>Actinomycetes</taxon>
        <taxon>Kitasatosporales</taxon>
        <taxon>Streptomycetaceae</taxon>
        <taxon>Streptomyces</taxon>
    </lineage>
</organism>
<reference evidence="2" key="1">
    <citation type="journal article" date="2014" name="Int. J. Syst. Evol. Microbiol.">
        <title>Complete genome sequence of Corynebacterium casei LMG S-19264T (=DSM 44701T), isolated from a smear-ripened cheese.</title>
        <authorList>
            <consortium name="US DOE Joint Genome Institute (JGI-PGF)"/>
            <person name="Walter F."/>
            <person name="Albersmeier A."/>
            <person name="Kalinowski J."/>
            <person name="Ruckert C."/>
        </authorList>
    </citation>
    <scope>NUCLEOTIDE SEQUENCE</scope>
    <source>
        <strain evidence="2">JCM 3086</strain>
    </source>
</reference>
<dbReference type="EMBL" id="BMQA01000004">
    <property type="protein sequence ID" value="GGJ06558.1"/>
    <property type="molecule type" value="Genomic_DNA"/>
</dbReference>
<sequence>MRGARPLTASPRLFRVLPANTRTPRQPPHHQGRADFGTTGTGALPGADARDTGRATTFGSAWARLILEDGHTLAVSGGLGRPGHTLLSARAPGSMYWSADARWGRKVPVRVRPPLLPGADRCDRGNGTPDCRARQPGERRWGR</sequence>
<reference evidence="2" key="2">
    <citation type="submission" date="2020-09" db="EMBL/GenBank/DDBJ databases">
        <authorList>
            <person name="Sun Q."/>
            <person name="Ohkuma M."/>
        </authorList>
    </citation>
    <scope>NUCLEOTIDE SEQUENCE</scope>
    <source>
        <strain evidence="2">JCM 3086</strain>
    </source>
</reference>
<evidence type="ECO:0000256" key="1">
    <source>
        <dbReference type="SAM" id="MobiDB-lite"/>
    </source>
</evidence>
<dbReference type="Proteomes" id="UP000657574">
    <property type="component" value="Unassembled WGS sequence"/>
</dbReference>